<dbReference type="Proteomes" id="UP000053558">
    <property type="component" value="Unassembled WGS sequence"/>
</dbReference>
<accession>A0A5M3MAN6</accession>
<dbReference type="KEGG" id="cput:CONPUDRAFT_158364"/>
<feature type="compositionally biased region" description="Low complexity" evidence="1">
    <location>
        <begin position="1293"/>
        <end position="1312"/>
    </location>
</feature>
<evidence type="ECO:0000313" key="2">
    <source>
        <dbReference type="EMBL" id="EIW76342.1"/>
    </source>
</evidence>
<gene>
    <name evidence="2" type="ORF">CONPUDRAFT_158364</name>
</gene>
<evidence type="ECO:0000313" key="3">
    <source>
        <dbReference type="Proteomes" id="UP000053558"/>
    </source>
</evidence>
<feature type="compositionally biased region" description="Polar residues" evidence="1">
    <location>
        <begin position="1107"/>
        <end position="1117"/>
    </location>
</feature>
<feature type="region of interest" description="Disordered" evidence="1">
    <location>
        <begin position="1281"/>
        <end position="1346"/>
    </location>
</feature>
<sequence>MDVCPPDLPADAMHEHPESNAKEPLEHHNTESEGVPLFKLAHNMLHYHTDNELDIDGLLWDKLRQDLAFRDASRVPLDDELDGMYVEPDYGIQMPDTLPPTQSEGVDEASPDNPSYPWPSKEHFITSVLFSSPRVPYSTAQKTAVLNWAKELGAPSVPSLYSLRQTHLRIKEMVGDPTERKTTPAGDVLYINSVARAIAMDYSNPLTRHAMQDYPEDGPESISEVFHGLKMLVERPSPPAVRWNKSVYFVDELLQLKSGNYFIPSRYFYGSPESSEGVRERKLLALGLPVRYTAAGFDVSSEPEIVPISSFAFSLPELEKQGKTVCGIEASSRSRAKLEKHPSRIKYKGKMVHPVPLIVFMDDVSGNISKQWNKHHAVYMSNANLPRRMVEKEFCIRFVSSSPNAAPMELMRAMKESVSEAAASGVRAWDCKYEEEVILEPYGLFFAGDNPMQAEECSQGGVNCNHFCRTCDAGGPGVFKESSEGYNSIFTPGNERKPEETREHIVEQFKLAVEPGAASKLSKVLQKTGVRDTATSSILNTIAELGRKLRAKTNTPGAPRSERDIRKKLEDELEELLRGWTVEDAINPLLGMDGVNIHMDTPTEILHTILLGVVKYMWGQTVFILDNKKLLGAFQTRLDSVSTDGLNVAGVDAEYMIRHRRSLIGKHFKSLAQVMPFLIYDLVPSDVLDAWTRLGELVVLIWHTEIHDMETYLADLTRSIHDFLNITCKCAPSIIISKGKYHFLVHLPAYIRRFGPAIIFSTERYESFNHVFRLSCIFSNRQAPSRDSCTAFALQDVVKHLATGGFFYDKPRKQWIQAGQFVRTYLKDHPEQARLLGLTDWNLEPRGPKLGSGKPKRPVSIIVSHKTRCSTISSALSETVMAFCQGESLITQQGDNVAVGQHVIVHEGDGLTIGTIREILISADDENSVRHVAIQLMTFEEGLQPLLHVPRLRQIDREVVVSPMDIVCAVNLQHNCADSVCNGITSRTIYQEREATERSKLVIQHEANGLYIKEVIPPSLRDTPLRVRDVERVRAEAVAKLKSKNKKSRRTNQPPDDDTRTERGQSATPSVAMLSPRPPSVHPFELTAPRPLPKPKPRQKKAHACQPTVQQSNMSSSLLNAEVPHTSGSASFPPTSAPQPMFADWQSQLRAPHDSFVVPGRSSSQFHYLSQPLTNQPMGPPLQSVNMMSPTFDFASPTLSASHSAAQPWTHHGYQDVHPPPTQGHQFNQALGSYLPPPSWPHVAAPQPRAPPSLPPQPAFLPPRFSPPRFQQQQLAVQPPYDLTRPFQPPQFPWQQQQQPQPVLAHSQRQPQHPFPSPSQPSSQHPSGQSHSHAASTHSLAQPYHF</sequence>
<feature type="compositionally biased region" description="Pro residues" evidence="1">
    <location>
        <begin position="1248"/>
        <end position="1266"/>
    </location>
</feature>
<reference evidence="3" key="1">
    <citation type="journal article" date="2012" name="Science">
        <title>The Paleozoic origin of enzymatic lignin decomposition reconstructed from 31 fungal genomes.</title>
        <authorList>
            <person name="Floudas D."/>
            <person name="Binder M."/>
            <person name="Riley R."/>
            <person name="Barry K."/>
            <person name="Blanchette R.A."/>
            <person name="Henrissat B."/>
            <person name="Martinez A.T."/>
            <person name="Otillar R."/>
            <person name="Spatafora J.W."/>
            <person name="Yadav J.S."/>
            <person name="Aerts A."/>
            <person name="Benoit I."/>
            <person name="Boyd A."/>
            <person name="Carlson A."/>
            <person name="Copeland A."/>
            <person name="Coutinho P.M."/>
            <person name="de Vries R.P."/>
            <person name="Ferreira P."/>
            <person name="Findley K."/>
            <person name="Foster B."/>
            <person name="Gaskell J."/>
            <person name="Glotzer D."/>
            <person name="Gorecki P."/>
            <person name="Heitman J."/>
            <person name="Hesse C."/>
            <person name="Hori C."/>
            <person name="Igarashi K."/>
            <person name="Jurgens J.A."/>
            <person name="Kallen N."/>
            <person name="Kersten P."/>
            <person name="Kohler A."/>
            <person name="Kuees U."/>
            <person name="Kumar T.K.A."/>
            <person name="Kuo A."/>
            <person name="LaButti K."/>
            <person name="Larrondo L.F."/>
            <person name="Lindquist E."/>
            <person name="Ling A."/>
            <person name="Lombard V."/>
            <person name="Lucas S."/>
            <person name="Lundell T."/>
            <person name="Martin R."/>
            <person name="McLaughlin D.J."/>
            <person name="Morgenstern I."/>
            <person name="Morin E."/>
            <person name="Murat C."/>
            <person name="Nagy L.G."/>
            <person name="Nolan M."/>
            <person name="Ohm R.A."/>
            <person name="Patyshakuliyeva A."/>
            <person name="Rokas A."/>
            <person name="Ruiz-Duenas F.J."/>
            <person name="Sabat G."/>
            <person name="Salamov A."/>
            <person name="Samejima M."/>
            <person name="Schmutz J."/>
            <person name="Slot J.C."/>
            <person name="St John F."/>
            <person name="Stenlid J."/>
            <person name="Sun H."/>
            <person name="Sun S."/>
            <person name="Syed K."/>
            <person name="Tsang A."/>
            <person name="Wiebenga A."/>
            <person name="Young D."/>
            <person name="Pisabarro A."/>
            <person name="Eastwood D.C."/>
            <person name="Martin F."/>
            <person name="Cullen D."/>
            <person name="Grigoriev I.V."/>
            <person name="Hibbett D.S."/>
        </authorList>
    </citation>
    <scope>NUCLEOTIDE SEQUENCE [LARGE SCALE GENOMIC DNA]</scope>
    <source>
        <strain evidence="3">RWD-64-598 SS2</strain>
    </source>
</reference>
<comment type="caution">
    <text evidence="2">The sequence shown here is derived from an EMBL/GenBank/DDBJ whole genome shotgun (WGS) entry which is preliminary data.</text>
</comment>
<dbReference type="OrthoDB" id="2506088at2759"/>
<feature type="compositionally biased region" description="Basic and acidic residues" evidence="1">
    <location>
        <begin position="12"/>
        <end position="31"/>
    </location>
</feature>
<name>A0A5M3MAN6_CONPW</name>
<dbReference type="EMBL" id="JH711586">
    <property type="protein sequence ID" value="EIW76342.1"/>
    <property type="molecule type" value="Genomic_DNA"/>
</dbReference>
<dbReference type="PANTHER" id="PTHR31912">
    <property type="entry name" value="IP13529P"/>
    <property type="match status" value="1"/>
</dbReference>
<feature type="compositionally biased region" description="Basic residues" evidence="1">
    <location>
        <begin position="1093"/>
        <end position="1103"/>
    </location>
</feature>
<dbReference type="PANTHER" id="PTHR31912:SF34">
    <property type="entry name" value="NOTOCHORD-RELATED PROTEIN"/>
    <property type="match status" value="1"/>
</dbReference>
<feature type="compositionally biased region" description="Basic residues" evidence="1">
    <location>
        <begin position="1041"/>
        <end position="1050"/>
    </location>
</feature>
<feature type="region of interest" description="Disordered" evidence="1">
    <location>
        <begin position="1"/>
        <end position="31"/>
    </location>
</feature>
<keyword evidence="3" id="KW-1185">Reference proteome</keyword>
<evidence type="ECO:0000256" key="1">
    <source>
        <dbReference type="SAM" id="MobiDB-lite"/>
    </source>
</evidence>
<dbReference type="RefSeq" id="XP_007773576.1">
    <property type="nucleotide sequence ID" value="XM_007775386.1"/>
</dbReference>
<feature type="region of interest" description="Disordered" evidence="1">
    <location>
        <begin position="92"/>
        <end position="114"/>
    </location>
</feature>
<feature type="region of interest" description="Disordered" evidence="1">
    <location>
        <begin position="1203"/>
        <end position="1267"/>
    </location>
</feature>
<organism evidence="2 3">
    <name type="scientific">Coniophora puteana (strain RWD-64-598)</name>
    <name type="common">Brown rot fungus</name>
    <dbReference type="NCBI Taxonomy" id="741705"/>
    <lineage>
        <taxon>Eukaryota</taxon>
        <taxon>Fungi</taxon>
        <taxon>Dikarya</taxon>
        <taxon>Basidiomycota</taxon>
        <taxon>Agaricomycotina</taxon>
        <taxon>Agaricomycetes</taxon>
        <taxon>Agaricomycetidae</taxon>
        <taxon>Boletales</taxon>
        <taxon>Coniophorineae</taxon>
        <taxon>Coniophoraceae</taxon>
        <taxon>Coniophora</taxon>
    </lineage>
</organism>
<dbReference type="GeneID" id="19203899"/>
<feature type="region of interest" description="Disordered" evidence="1">
    <location>
        <begin position="1039"/>
        <end position="1117"/>
    </location>
</feature>
<proteinExistence type="predicted"/>
<protein>
    <submittedName>
        <fullName evidence="2">Uncharacterized protein</fullName>
    </submittedName>
</protein>
<feature type="compositionally biased region" description="Low complexity" evidence="1">
    <location>
        <begin position="1320"/>
        <end position="1346"/>
    </location>
</feature>